<feature type="compositionally biased region" description="Low complexity" evidence="1">
    <location>
        <begin position="1"/>
        <end position="17"/>
    </location>
</feature>
<evidence type="ECO:0000256" key="1">
    <source>
        <dbReference type="SAM" id="MobiDB-lite"/>
    </source>
</evidence>
<sequence>MSDTTPTPTRTPTGARPARPPLPQLLCPLTRYGPHRRKPKVPAKPQAQAPLPPDPPPPPSPAASYRGATMRIAVTADERVVGVEQFDCLPDQQGKKEKEAEAEHKAADGWVEVDLTAEAEEVKEEFGVVSLEEEIGGRKTLLKDSDVERVMLETERDVEVFVKMVRAQGRRVERWAGLVGLGGLVGGGGKARGEKARGGEEEVVKGRWGPSFYTTSGVRPSAAQM</sequence>
<dbReference type="Proteomes" id="UP000277580">
    <property type="component" value="Unassembled WGS sequence"/>
</dbReference>
<name>A0A3N4KDI2_9PEZI</name>
<evidence type="ECO:0000313" key="2">
    <source>
        <dbReference type="EMBL" id="RPB08583.1"/>
    </source>
</evidence>
<dbReference type="EMBL" id="ML119161">
    <property type="protein sequence ID" value="RPB08583.1"/>
    <property type="molecule type" value="Genomic_DNA"/>
</dbReference>
<dbReference type="AlphaFoldDB" id="A0A3N4KDI2"/>
<evidence type="ECO:0000313" key="3">
    <source>
        <dbReference type="Proteomes" id="UP000277580"/>
    </source>
</evidence>
<keyword evidence="3" id="KW-1185">Reference proteome</keyword>
<feature type="compositionally biased region" description="Pro residues" evidence="1">
    <location>
        <begin position="50"/>
        <end position="61"/>
    </location>
</feature>
<feature type="region of interest" description="Disordered" evidence="1">
    <location>
        <begin position="1"/>
        <end position="69"/>
    </location>
</feature>
<organism evidence="2 3">
    <name type="scientific">Morchella conica CCBAS932</name>
    <dbReference type="NCBI Taxonomy" id="1392247"/>
    <lineage>
        <taxon>Eukaryota</taxon>
        <taxon>Fungi</taxon>
        <taxon>Dikarya</taxon>
        <taxon>Ascomycota</taxon>
        <taxon>Pezizomycotina</taxon>
        <taxon>Pezizomycetes</taxon>
        <taxon>Pezizales</taxon>
        <taxon>Morchellaceae</taxon>
        <taxon>Morchella</taxon>
    </lineage>
</organism>
<reference evidence="2 3" key="1">
    <citation type="journal article" date="2018" name="Nat. Ecol. Evol.">
        <title>Pezizomycetes genomes reveal the molecular basis of ectomycorrhizal truffle lifestyle.</title>
        <authorList>
            <person name="Murat C."/>
            <person name="Payen T."/>
            <person name="Noel B."/>
            <person name="Kuo A."/>
            <person name="Morin E."/>
            <person name="Chen J."/>
            <person name="Kohler A."/>
            <person name="Krizsan K."/>
            <person name="Balestrini R."/>
            <person name="Da Silva C."/>
            <person name="Montanini B."/>
            <person name="Hainaut M."/>
            <person name="Levati E."/>
            <person name="Barry K.W."/>
            <person name="Belfiori B."/>
            <person name="Cichocki N."/>
            <person name="Clum A."/>
            <person name="Dockter R.B."/>
            <person name="Fauchery L."/>
            <person name="Guy J."/>
            <person name="Iotti M."/>
            <person name="Le Tacon F."/>
            <person name="Lindquist E.A."/>
            <person name="Lipzen A."/>
            <person name="Malagnac F."/>
            <person name="Mello A."/>
            <person name="Molinier V."/>
            <person name="Miyauchi S."/>
            <person name="Poulain J."/>
            <person name="Riccioni C."/>
            <person name="Rubini A."/>
            <person name="Sitrit Y."/>
            <person name="Splivallo R."/>
            <person name="Traeger S."/>
            <person name="Wang M."/>
            <person name="Zifcakova L."/>
            <person name="Wipf D."/>
            <person name="Zambonelli A."/>
            <person name="Paolocci F."/>
            <person name="Nowrousian M."/>
            <person name="Ottonello S."/>
            <person name="Baldrian P."/>
            <person name="Spatafora J.W."/>
            <person name="Henrissat B."/>
            <person name="Nagy L.G."/>
            <person name="Aury J.M."/>
            <person name="Wincker P."/>
            <person name="Grigoriev I.V."/>
            <person name="Bonfante P."/>
            <person name="Martin F.M."/>
        </authorList>
    </citation>
    <scope>NUCLEOTIDE SEQUENCE [LARGE SCALE GENOMIC DNA]</scope>
    <source>
        <strain evidence="2 3">CCBAS932</strain>
    </source>
</reference>
<proteinExistence type="predicted"/>
<accession>A0A3N4KDI2</accession>
<gene>
    <name evidence="2" type="ORF">P167DRAFT_567825</name>
</gene>
<dbReference type="InParanoid" id="A0A3N4KDI2"/>
<protein>
    <submittedName>
        <fullName evidence="2">Uncharacterized protein</fullName>
    </submittedName>
</protein>
<dbReference type="OrthoDB" id="10563462at2759"/>